<dbReference type="AlphaFoldDB" id="A0A918JUI6"/>
<dbReference type="PANTHER" id="PTHR43581">
    <property type="entry name" value="ATP/GTP PHOSPHATASE"/>
    <property type="match status" value="1"/>
</dbReference>
<dbReference type="EMBL" id="BMWS01000009">
    <property type="protein sequence ID" value="GGX16026.1"/>
    <property type="molecule type" value="Genomic_DNA"/>
</dbReference>
<protein>
    <submittedName>
        <fullName evidence="2">ATPase</fullName>
    </submittedName>
</protein>
<name>A0A918JUI6_9FLAO</name>
<dbReference type="Pfam" id="PF13304">
    <property type="entry name" value="AAA_21"/>
    <property type="match status" value="1"/>
</dbReference>
<evidence type="ECO:0000313" key="2">
    <source>
        <dbReference type="EMBL" id="GGX16026.1"/>
    </source>
</evidence>
<accession>A0A918JUI6</accession>
<dbReference type="GO" id="GO:0016887">
    <property type="term" value="F:ATP hydrolysis activity"/>
    <property type="evidence" value="ECO:0007669"/>
    <property type="project" value="InterPro"/>
</dbReference>
<dbReference type="RefSeq" id="WP_027413441.1">
    <property type="nucleotide sequence ID" value="NZ_BMWS01000009.1"/>
</dbReference>
<dbReference type="InterPro" id="IPR051396">
    <property type="entry name" value="Bact_Antivir_Def_Nuclease"/>
</dbReference>
<evidence type="ECO:0000259" key="1">
    <source>
        <dbReference type="Pfam" id="PF13304"/>
    </source>
</evidence>
<dbReference type="PANTHER" id="PTHR43581:SF2">
    <property type="entry name" value="EXCINUCLEASE ATPASE SUBUNIT"/>
    <property type="match status" value="1"/>
</dbReference>
<dbReference type="InterPro" id="IPR003959">
    <property type="entry name" value="ATPase_AAA_core"/>
</dbReference>
<dbReference type="CDD" id="cd00267">
    <property type="entry name" value="ABC_ATPase"/>
    <property type="match status" value="1"/>
</dbReference>
<dbReference type="InterPro" id="IPR027417">
    <property type="entry name" value="P-loop_NTPase"/>
</dbReference>
<reference evidence="2 3" key="1">
    <citation type="journal article" date="2014" name="Int. J. Syst. Evol. Microbiol.">
        <title>Complete genome sequence of Corynebacterium casei LMG S-19264T (=DSM 44701T), isolated from a smear-ripened cheese.</title>
        <authorList>
            <consortium name="US DOE Joint Genome Institute (JGI-PGF)"/>
            <person name="Walter F."/>
            <person name="Albersmeier A."/>
            <person name="Kalinowski J."/>
            <person name="Ruckert C."/>
        </authorList>
    </citation>
    <scope>NUCLEOTIDE SEQUENCE [LARGE SCALE GENOMIC DNA]</scope>
    <source>
        <strain evidence="2 3">KCTC 12285</strain>
    </source>
</reference>
<dbReference type="GO" id="GO:0005524">
    <property type="term" value="F:ATP binding"/>
    <property type="evidence" value="ECO:0007669"/>
    <property type="project" value="InterPro"/>
</dbReference>
<sequence>MIYEIVKNINALQQLKDNDIHKKYIEYIRYPFFRNLAPDSKITFDFPITFLVGKNGGGKSSTLQSLYGCPKGYSLGDYWFTTELDPIKEFDKNRNCFIYGYKDNGSINEVIKQRIYRDNDPDYWETAKPIKRYGMLNSQRFSPIEKDVVYLDFRTELSAFDKFFHFLKFRSNTHKTKQDFLRFYSNKLKEAFDTNKIISYYSPNRNKPKVVLTKIETKIVSEILRKEFETIEIIEHNLFKDWGTSIRLKQKNINYSEAFAGSGETAIVILVHKIFNAEKESLILLDEPETSLHSGAQKRLMSFLIEQCIKKKHQVVISTHSPFLIENMPNDSIKVFSTLSSSGKFVIDNDRNYKEAFHELEIENTNKKNILVEDKIAQIVIDKTLEKLGKATQDIFETKYLSGGADDINQRLTTIMEFTDDTYVVFDGDQKKLQMPIDLNSIPLNQQDTSIKLKALIKSQTGCDVKFYLNGGNQSKELKEKETHSLAKKYLEFYNRNVFYLPLSIPEDIIWDEVFAKKLLKLIQPEKDISAITNISTNSKELLFNFCRECYGENTQYESTILQFVANWINKEDSSYTYIKDLINQLKN</sequence>
<comment type="caution">
    <text evidence="2">The sequence shown here is derived from an EMBL/GenBank/DDBJ whole genome shotgun (WGS) entry which is preliminary data.</text>
</comment>
<keyword evidence="3" id="KW-1185">Reference proteome</keyword>
<feature type="domain" description="ATPase AAA-type core" evidence="1">
    <location>
        <begin position="48"/>
        <end position="326"/>
    </location>
</feature>
<dbReference type="Proteomes" id="UP000601108">
    <property type="component" value="Unassembled WGS sequence"/>
</dbReference>
<proteinExistence type="predicted"/>
<organism evidence="2 3">
    <name type="scientific">Aquimarina muelleri</name>
    <dbReference type="NCBI Taxonomy" id="279356"/>
    <lineage>
        <taxon>Bacteria</taxon>
        <taxon>Pseudomonadati</taxon>
        <taxon>Bacteroidota</taxon>
        <taxon>Flavobacteriia</taxon>
        <taxon>Flavobacteriales</taxon>
        <taxon>Flavobacteriaceae</taxon>
        <taxon>Aquimarina</taxon>
    </lineage>
</organism>
<dbReference type="Gene3D" id="3.40.50.300">
    <property type="entry name" value="P-loop containing nucleotide triphosphate hydrolases"/>
    <property type="match status" value="1"/>
</dbReference>
<dbReference type="SUPFAM" id="SSF52540">
    <property type="entry name" value="P-loop containing nucleoside triphosphate hydrolases"/>
    <property type="match status" value="1"/>
</dbReference>
<gene>
    <name evidence="2" type="ORF">GCM10007384_16970</name>
</gene>
<evidence type="ECO:0000313" key="3">
    <source>
        <dbReference type="Proteomes" id="UP000601108"/>
    </source>
</evidence>